<organism evidence="3">
    <name type="scientific">freshwater metagenome</name>
    <dbReference type="NCBI Taxonomy" id="449393"/>
    <lineage>
        <taxon>unclassified sequences</taxon>
        <taxon>metagenomes</taxon>
        <taxon>ecological metagenomes</taxon>
    </lineage>
</organism>
<dbReference type="Gene3D" id="3.90.1300.10">
    <property type="entry name" value="Amidase signature (AS) domain"/>
    <property type="match status" value="1"/>
</dbReference>
<dbReference type="InterPro" id="IPR052739">
    <property type="entry name" value="FAAH2"/>
</dbReference>
<sequence>MGGGTKLESNQGDNMANELWRKSALELAADIRSKKVTSREVVDAHLERIAQVNPHVNAVVRVLAIEARAGADAADAAVKAGDQLGVFHGVPFTIKENIDVVGYPTTQGIPALAEAIPSLNAPAVDRMLGAGAIPIGRTNLPDLGLRIHTDSTLYGRTKNPWKSDRTAGGSSGGEGAALASGMSPIGLGNDIGGSLRNPAHCCGIASIKPSTGVIPDANQFPIEDVGLSSQLMLNQGVMARTIADVRAGLMVVAGQHSRDPISVPAVLTDLKPGQKLRIAVMATPPGGSTHAGVADVVRKAADALSNAGHDVVLATPPDFELACEVWKAQLYGELELQRPLLEMVMGEGGRKFVDLTTLSSTKVDFAAWVNAQLQRNSLGRKWGLWFDEYPILLCPTWTQPPFVFDFDIENEANALATVELMRPVLPANLLGLPAVVVPGGMADSLPVGVQVIGARYTDLRCLSIAEQIESACGLDTPIDPIN</sequence>
<gene>
    <name evidence="3" type="ORF">UFOPK2975_00902</name>
</gene>
<dbReference type="AlphaFoldDB" id="A0A6J6XI77"/>
<dbReference type="PANTHER" id="PTHR43372:SF4">
    <property type="entry name" value="FATTY-ACID AMIDE HYDROLASE 2"/>
    <property type="match status" value="1"/>
</dbReference>
<reference evidence="3" key="1">
    <citation type="submission" date="2020-05" db="EMBL/GenBank/DDBJ databases">
        <authorList>
            <person name="Chiriac C."/>
            <person name="Salcher M."/>
            <person name="Ghai R."/>
            <person name="Kavagutti S V."/>
        </authorList>
    </citation>
    <scope>NUCLEOTIDE SEQUENCE</scope>
</reference>
<name>A0A6J6XI77_9ZZZZ</name>
<dbReference type="PROSITE" id="PS00571">
    <property type="entry name" value="AMIDASES"/>
    <property type="match status" value="1"/>
</dbReference>
<feature type="domain" description="Amidase" evidence="2">
    <location>
        <begin position="40"/>
        <end position="462"/>
    </location>
</feature>
<evidence type="ECO:0000313" key="3">
    <source>
        <dbReference type="EMBL" id="CAB4794926.1"/>
    </source>
</evidence>
<dbReference type="InterPro" id="IPR020556">
    <property type="entry name" value="Amidase_CS"/>
</dbReference>
<dbReference type="EMBL" id="CAFAAG010000066">
    <property type="protein sequence ID" value="CAB4794926.1"/>
    <property type="molecule type" value="Genomic_DNA"/>
</dbReference>
<dbReference type="SUPFAM" id="SSF75304">
    <property type="entry name" value="Amidase signature (AS) enzymes"/>
    <property type="match status" value="1"/>
</dbReference>
<dbReference type="InterPro" id="IPR036928">
    <property type="entry name" value="AS_sf"/>
</dbReference>
<evidence type="ECO:0000259" key="2">
    <source>
        <dbReference type="Pfam" id="PF01425"/>
    </source>
</evidence>
<dbReference type="InterPro" id="IPR023631">
    <property type="entry name" value="Amidase_dom"/>
</dbReference>
<dbReference type="Pfam" id="PF01425">
    <property type="entry name" value="Amidase"/>
    <property type="match status" value="1"/>
</dbReference>
<feature type="region of interest" description="Disordered" evidence="1">
    <location>
        <begin position="156"/>
        <end position="175"/>
    </location>
</feature>
<dbReference type="PANTHER" id="PTHR43372">
    <property type="entry name" value="FATTY-ACID AMIDE HYDROLASE"/>
    <property type="match status" value="1"/>
</dbReference>
<dbReference type="GO" id="GO:0012505">
    <property type="term" value="C:endomembrane system"/>
    <property type="evidence" value="ECO:0007669"/>
    <property type="project" value="TreeGrafter"/>
</dbReference>
<dbReference type="NCBIfam" id="NF005687">
    <property type="entry name" value="PRK07487.1"/>
    <property type="match status" value="1"/>
</dbReference>
<protein>
    <submittedName>
        <fullName evidence="3">Unannotated protein</fullName>
    </submittedName>
</protein>
<proteinExistence type="predicted"/>
<accession>A0A6J6XI77</accession>
<evidence type="ECO:0000256" key="1">
    <source>
        <dbReference type="SAM" id="MobiDB-lite"/>
    </source>
</evidence>